<feature type="region of interest" description="Disordered" evidence="1">
    <location>
        <begin position="1"/>
        <end position="100"/>
    </location>
</feature>
<organism evidence="2">
    <name type="scientific">Singulisphaera sp. Ch08</name>
    <dbReference type="NCBI Taxonomy" id="3120278"/>
    <lineage>
        <taxon>Bacteria</taxon>
        <taxon>Pseudomonadati</taxon>
        <taxon>Planctomycetota</taxon>
        <taxon>Planctomycetia</taxon>
        <taxon>Isosphaerales</taxon>
        <taxon>Isosphaeraceae</taxon>
        <taxon>Singulisphaera</taxon>
    </lineage>
</organism>
<proteinExistence type="predicted"/>
<evidence type="ECO:0000313" key="2">
    <source>
        <dbReference type="EMBL" id="XBH08104.1"/>
    </source>
</evidence>
<name>A0AAU7CRM7_9BACT</name>
<evidence type="ECO:0000256" key="1">
    <source>
        <dbReference type="SAM" id="MobiDB-lite"/>
    </source>
</evidence>
<dbReference type="AlphaFoldDB" id="A0AAU7CRM7"/>
<dbReference type="EMBL" id="CP155447">
    <property type="protein sequence ID" value="XBH08104.1"/>
    <property type="molecule type" value="Genomic_DNA"/>
</dbReference>
<protein>
    <submittedName>
        <fullName evidence="2">Uncharacterized protein</fullName>
    </submittedName>
</protein>
<sequence>MPVQTPFSPIMAPPSVGYDPMAMPRPGEPLPEGPSTGAAMGPGAGQFPSAEGATPPGAAGTAGATPPGAEGTTPPGANAATPPAADAGSPSASSGLGGGLSEPQGALNMFGDVAPVSRLAILQTNRPGFVPPPPPEPPNRPTRFPSERMKSAAFVPSVRNFKIADNQTPMPVDRITYSFNFFDDVNGAINKRFNVPLSQIQAYRHVFGFEKTFFDKNASFGMRLPLNTLTANSPIRNLGPTSTSLGDLTAFVKYALWIDREKGRVLSTGLAVTMPTGPATFGGANYLRGLHYTNLQPFLGAQWTWGDLYAINFTSIDVPTSSRDVTIIYQDFSLGYFLYRNPNPNGFIRSIAPRLKPTSTWHSIITIRLTAETSPRRAKWWA</sequence>
<gene>
    <name evidence="2" type="ORF">V5E97_19310</name>
</gene>
<accession>A0AAU7CRM7</accession>
<dbReference type="RefSeq" id="WP_406700942.1">
    <property type="nucleotide sequence ID" value="NZ_CP155447.1"/>
</dbReference>
<reference evidence="2" key="1">
    <citation type="submission" date="2024-05" db="EMBL/GenBank/DDBJ databases">
        <title>Planctomycetes of the genus Singulisphaera possess chitinolytic capabilities.</title>
        <authorList>
            <person name="Ivanova A."/>
        </authorList>
    </citation>
    <scope>NUCLEOTIDE SEQUENCE</scope>
    <source>
        <strain evidence="2">Ch08T</strain>
    </source>
</reference>
<feature type="compositionally biased region" description="Low complexity" evidence="1">
    <location>
        <begin position="48"/>
        <end position="94"/>
    </location>
</feature>